<evidence type="ECO:0000256" key="2">
    <source>
        <dbReference type="ARBA" id="ARBA00022630"/>
    </source>
</evidence>
<keyword evidence="3" id="KW-0274">FAD</keyword>
<dbReference type="PANTHER" id="PTHR42877">
    <property type="entry name" value="L-ORNITHINE N(5)-MONOOXYGENASE-RELATED"/>
    <property type="match status" value="1"/>
</dbReference>
<dbReference type="Pfam" id="PF00743">
    <property type="entry name" value="FMO-like"/>
    <property type="match status" value="1"/>
</dbReference>
<dbReference type="GO" id="GO:0050661">
    <property type="term" value="F:NADP binding"/>
    <property type="evidence" value="ECO:0007669"/>
    <property type="project" value="InterPro"/>
</dbReference>
<protein>
    <submittedName>
        <fullName evidence="5">Uncharacterized protein</fullName>
    </submittedName>
</protein>
<dbReference type="EMBL" id="JARKIF010000031">
    <property type="protein sequence ID" value="KAJ7612220.1"/>
    <property type="molecule type" value="Genomic_DNA"/>
</dbReference>
<evidence type="ECO:0000256" key="4">
    <source>
        <dbReference type="ARBA" id="ARBA00023002"/>
    </source>
</evidence>
<dbReference type="Proteomes" id="UP001221142">
    <property type="component" value="Unassembled WGS sequence"/>
</dbReference>
<keyword evidence="4" id="KW-0560">Oxidoreductase</keyword>
<comment type="similarity">
    <text evidence="1">Belongs to the FAD-binding monooxygenase family.</text>
</comment>
<dbReference type="GO" id="GO:0004499">
    <property type="term" value="F:N,N-dimethylaniline monooxygenase activity"/>
    <property type="evidence" value="ECO:0007669"/>
    <property type="project" value="InterPro"/>
</dbReference>
<dbReference type="InterPro" id="IPR051209">
    <property type="entry name" value="FAD-bind_Monooxygenase_sf"/>
</dbReference>
<dbReference type="PANTHER" id="PTHR42877:SF4">
    <property type="entry name" value="FAD_NAD(P)-BINDING DOMAIN-CONTAINING PROTEIN-RELATED"/>
    <property type="match status" value="1"/>
</dbReference>
<accession>A0AAD7B7B0</accession>
<dbReference type="InterPro" id="IPR020946">
    <property type="entry name" value="Flavin_mOase-like"/>
</dbReference>
<keyword evidence="2" id="KW-0285">Flavoprotein</keyword>
<proteinExistence type="inferred from homology"/>
<organism evidence="5 6">
    <name type="scientific">Roridomyces roridus</name>
    <dbReference type="NCBI Taxonomy" id="1738132"/>
    <lineage>
        <taxon>Eukaryota</taxon>
        <taxon>Fungi</taxon>
        <taxon>Dikarya</taxon>
        <taxon>Basidiomycota</taxon>
        <taxon>Agaricomycotina</taxon>
        <taxon>Agaricomycetes</taxon>
        <taxon>Agaricomycetidae</taxon>
        <taxon>Agaricales</taxon>
        <taxon>Marasmiineae</taxon>
        <taxon>Mycenaceae</taxon>
        <taxon>Roridomyces</taxon>
    </lineage>
</organism>
<name>A0AAD7B7B0_9AGAR</name>
<dbReference type="AlphaFoldDB" id="A0AAD7B7B0"/>
<dbReference type="SUPFAM" id="SSF51905">
    <property type="entry name" value="FAD/NAD(P)-binding domain"/>
    <property type="match status" value="2"/>
</dbReference>
<dbReference type="InterPro" id="IPR036188">
    <property type="entry name" value="FAD/NAD-bd_sf"/>
</dbReference>
<dbReference type="Gene3D" id="3.50.50.60">
    <property type="entry name" value="FAD/NAD(P)-binding domain"/>
    <property type="match status" value="2"/>
</dbReference>
<gene>
    <name evidence="5" type="ORF">FB45DRAFT_843519</name>
</gene>
<evidence type="ECO:0000313" key="6">
    <source>
        <dbReference type="Proteomes" id="UP001221142"/>
    </source>
</evidence>
<dbReference type="GO" id="GO:0050660">
    <property type="term" value="F:flavin adenine dinucleotide binding"/>
    <property type="evidence" value="ECO:0007669"/>
    <property type="project" value="InterPro"/>
</dbReference>
<reference evidence="5" key="1">
    <citation type="submission" date="2023-03" db="EMBL/GenBank/DDBJ databases">
        <title>Massive genome expansion in bonnet fungi (Mycena s.s.) driven by repeated elements and novel gene families across ecological guilds.</title>
        <authorList>
            <consortium name="Lawrence Berkeley National Laboratory"/>
            <person name="Harder C.B."/>
            <person name="Miyauchi S."/>
            <person name="Viragh M."/>
            <person name="Kuo A."/>
            <person name="Thoen E."/>
            <person name="Andreopoulos B."/>
            <person name="Lu D."/>
            <person name="Skrede I."/>
            <person name="Drula E."/>
            <person name="Henrissat B."/>
            <person name="Morin E."/>
            <person name="Kohler A."/>
            <person name="Barry K."/>
            <person name="LaButti K."/>
            <person name="Morin E."/>
            <person name="Salamov A."/>
            <person name="Lipzen A."/>
            <person name="Mereny Z."/>
            <person name="Hegedus B."/>
            <person name="Baldrian P."/>
            <person name="Stursova M."/>
            <person name="Weitz H."/>
            <person name="Taylor A."/>
            <person name="Grigoriev I.V."/>
            <person name="Nagy L.G."/>
            <person name="Martin F."/>
            <person name="Kauserud H."/>
        </authorList>
    </citation>
    <scope>NUCLEOTIDE SEQUENCE</scope>
    <source>
        <strain evidence="5">9284</strain>
    </source>
</reference>
<evidence type="ECO:0000256" key="1">
    <source>
        <dbReference type="ARBA" id="ARBA00010139"/>
    </source>
</evidence>
<evidence type="ECO:0000256" key="3">
    <source>
        <dbReference type="ARBA" id="ARBA00022827"/>
    </source>
</evidence>
<sequence>MAIELRKMGFSDFTIIEKASEFGGTWRDHIYPGCASDVPMHLFSLSTELNPGWTHTHAFQPEIQSYRLRLAHKYERYSKVMFNSTVVSATWDSGLHSYEVVVEVVARKDKEKEIRMTAGIVVSAVGLLEVPRFPNIPGRETSFRGTSFHSARWDASVDLAGKKVAVVGSGPSATQFVPIISGDPTTHVTQYRRSPSWILPPTRQKYSTTQLWLLKNIPFWPMALRTFYYLRVVNMQMVRTYMQQVTPPEYLDQVVPSHSDHKVGCKRVVFDTNYLSSLGRPNLGLCWDAIERFDEEGIVTKNGSTPFDVIIFATGYVTDRYPIHVKGNKGQTIAEYYEAQGGPTAYLGTTIPGFPNFFTFAGPNTATGHSSVLLTVEIQVRYILQLIRPLLSKQLLSFDVTPAATDAYNAQVQTRLGRFVWSKCASWYRTGDTGKIHTQFPGPMSLYGWWMRRVEWRDYDVVPAVGEWRSVGLGQRLLFLGLGWMRVGWRRGP</sequence>
<keyword evidence="6" id="KW-1185">Reference proteome</keyword>
<evidence type="ECO:0000313" key="5">
    <source>
        <dbReference type="EMBL" id="KAJ7612220.1"/>
    </source>
</evidence>
<comment type="caution">
    <text evidence="5">The sequence shown here is derived from an EMBL/GenBank/DDBJ whole genome shotgun (WGS) entry which is preliminary data.</text>
</comment>